<dbReference type="CDD" id="cd06366">
    <property type="entry name" value="PBP1_GABAb_receptor"/>
    <property type="match status" value="1"/>
</dbReference>
<dbReference type="SUPFAM" id="SSF53822">
    <property type="entry name" value="Periplasmic binding protein-like I"/>
    <property type="match status" value="1"/>
</dbReference>
<evidence type="ECO:0000256" key="3">
    <source>
        <dbReference type="ARBA" id="ARBA00022989"/>
    </source>
</evidence>
<dbReference type="PANTHER" id="PTHR24416">
    <property type="entry name" value="TYROSINE-PROTEIN KINASE RECEPTOR"/>
    <property type="match status" value="1"/>
</dbReference>
<dbReference type="PROSITE" id="PS00107">
    <property type="entry name" value="PROTEIN_KINASE_ATP"/>
    <property type="match status" value="1"/>
</dbReference>
<keyword evidence="10" id="KW-1185">Reference proteome</keyword>
<dbReference type="GeneID" id="102800514"/>
<evidence type="ECO:0000313" key="11">
    <source>
        <dbReference type="RefSeq" id="XP_006818279.1"/>
    </source>
</evidence>
<evidence type="ECO:0000256" key="2">
    <source>
        <dbReference type="ARBA" id="ARBA00022692"/>
    </source>
</evidence>
<dbReference type="Gene3D" id="3.30.200.20">
    <property type="entry name" value="Phosphorylase Kinase, domain 1"/>
    <property type="match status" value="1"/>
</dbReference>
<feature type="transmembrane region" description="Helical" evidence="8">
    <location>
        <begin position="881"/>
        <end position="905"/>
    </location>
</feature>
<protein>
    <submittedName>
        <fullName evidence="11">Uncharacterized protein LOC102800514</fullName>
    </submittedName>
</protein>
<dbReference type="SUPFAM" id="SSF53850">
    <property type="entry name" value="Periplasmic binding protein-like II"/>
    <property type="match status" value="1"/>
</dbReference>
<reference evidence="11" key="1">
    <citation type="submission" date="2025-08" db="UniProtKB">
        <authorList>
            <consortium name="RefSeq"/>
        </authorList>
    </citation>
    <scope>IDENTIFICATION</scope>
    <source>
        <tissue evidence="11">Testes</tissue>
    </source>
</reference>
<dbReference type="Proteomes" id="UP000694865">
    <property type="component" value="Unplaced"/>
</dbReference>
<keyword evidence="3 8" id="KW-1133">Transmembrane helix</keyword>
<feature type="binding site" evidence="6">
    <location>
        <position position="976"/>
    </location>
    <ligand>
        <name>ATP</name>
        <dbReference type="ChEBI" id="CHEBI:30616"/>
    </ligand>
</feature>
<dbReference type="SMART" id="SM00219">
    <property type="entry name" value="TyrKc"/>
    <property type="match status" value="1"/>
</dbReference>
<feature type="domain" description="Protein kinase" evidence="9">
    <location>
        <begin position="945"/>
        <end position="1217"/>
    </location>
</feature>
<dbReference type="Gene3D" id="3.40.50.2300">
    <property type="match status" value="2"/>
</dbReference>
<proteinExistence type="predicted"/>
<dbReference type="InterPro" id="IPR017441">
    <property type="entry name" value="Protein_kinase_ATP_BS"/>
</dbReference>
<dbReference type="PROSITE" id="PS50011">
    <property type="entry name" value="PROTEIN_KINASE_DOM"/>
    <property type="match status" value="1"/>
</dbReference>
<evidence type="ECO:0000256" key="8">
    <source>
        <dbReference type="SAM" id="Phobius"/>
    </source>
</evidence>
<evidence type="ECO:0000313" key="10">
    <source>
        <dbReference type="Proteomes" id="UP000694865"/>
    </source>
</evidence>
<organism evidence="10 11">
    <name type="scientific">Saccoglossus kowalevskii</name>
    <name type="common">Acorn worm</name>
    <dbReference type="NCBI Taxonomy" id="10224"/>
    <lineage>
        <taxon>Eukaryota</taxon>
        <taxon>Metazoa</taxon>
        <taxon>Hemichordata</taxon>
        <taxon>Enteropneusta</taxon>
        <taxon>Harrimaniidae</taxon>
        <taxon>Saccoglossus</taxon>
    </lineage>
</organism>
<evidence type="ECO:0000256" key="4">
    <source>
        <dbReference type="ARBA" id="ARBA00023136"/>
    </source>
</evidence>
<comment type="catalytic activity">
    <reaction evidence="5">
        <text>L-tyrosyl-[protein] + ATP = O-phospho-L-tyrosyl-[protein] + ADP + H(+)</text>
        <dbReference type="Rhea" id="RHEA:10596"/>
        <dbReference type="Rhea" id="RHEA-COMP:10136"/>
        <dbReference type="Rhea" id="RHEA-COMP:20101"/>
        <dbReference type="ChEBI" id="CHEBI:15378"/>
        <dbReference type="ChEBI" id="CHEBI:30616"/>
        <dbReference type="ChEBI" id="CHEBI:46858"/>
        <dbReference type="ChEBI" id="CHEBI:61978"/>
        <dbReference type="ChEBI" id="CHEBI:456216"/>
        <dbReference type="EC" id="2.7.10.1"/>
    </reaction>
</comment>
<evidence type="ECO:0000259" key="9">
    <source>
        <dbReference type="PROSITE" id="PS50011"/>
    </source>
</evidence>
<evidence type="ECO:0000256" key="5">
    <source>
        <dbReference type="ARBA" id="ARBA00051243"/>
    </source>
</evidence>
<keyword evidence="6" id="KW-0067">ATP-binding</keyword>
<comment type="subcellular location">
    <subcellularLocation>
        <location evidence="1">Membrane</location>
        <topology evidence="1">Single-pass membrane protein</topology>
    </subcellularLocation>
</comment>
<dbReference type="InterPro" id="IPR011009">
    <property type="entry name" value="Kinase-like_dom_sf"/>
</dbReference>
<dbReference type="CDD" id="cd00192">
    <property type="entry name" value="PTKc"/>
    <property type="match status" value="1"/>
</dbReference>
<dbReference type="Pfam" id="PF01094">
    <property type="entry name" value="ANF_receptor"/>
    <property type="match status" value="1"/>
</dbReference>
<dbReference type="InterPro" id="IPR028082">
    <property type="entry name" value="Peripla_BP_I"/>
</dbReference>
<feature type="region of interest" description="Disordered" evidence="7">
    <location>
        <begin position="1261"/>
        <end position="1285"/>
    </location>
</feature>
<evidence type="ECO:0000256" key="7">
    <source>
        <dbReference type="SAM" id="MobiDB-lite"/>
    </source>
</evidence>
<dbReference type="PANTHER" id="PTHR24416:SF489">
    <property type="entry name" value="PROTEIN KINASE DOMAIN-CONTAINING PROTEIN"/>
    <property type="match status" value="1"/>
</dbReference>
<keyword evidence="2 8" id="KW-0812">Transmembrane</keyword>
<dbReference type="InterPro" id="IPR000719">
    <property type="entry name" value="Prot_kinase_dom"/>
</dbReference>
<gene>
    <name evidence="11" type="primary">LOC102800514</name>
</gene>
<dbReference type="SUPFAM" id="SSF56112">
    <property type="entry name" value="Protein kinase-like (PK-like)"/>
    <property type="match status" value="1"/>
</dbReference>
<dbReference type="InterPro" id="IPR050122">
    <property type="entry name" value="RTK"/>
</dbReference>
<dbReference type="RefSeq" id="XP_006818279.1">
    <property type="nucleotide sequence ID" value="XM_006818216.1"/>
</dbReference>
<dbReference type="PROSITE" id="PS00109">
    <property type="entry name" value="PROTEIN_KINASE_TYR"/>
    <property type="match status" value="1"/>
</dbReference>
<name>A0ABM0ME38_SACKO</name>
<dbReference type="InterPro" id="IPR001245">
    <property type="entry name" value="Ser-Thr/Tyr_kinase_cat_dom"/>
</dbReference>
<dbReference type="Gene3D" id="3.40.190.10">
    <property type="entry name" value="Periplasmic binding protein-like II"/>
    <property type="match status" value="1"/>
</dbReference>
<dbReference type="InterPro" id="IPR008266">
    <property type="entry name" value="Tyr_kinase_AS"/>
</dbReference>
<dbReference type="InterPro" id="IPR001828">
    <property type="entry name" value="ANF_lig-bd_rcpt"/>
</dbReference>
<dbReference type="PRINTS" id="PR01176">
    <property type="entry name" value="GABABRECEPTR"/>
</dbReference>
<evidence type="ECO:0000256" key="1">
    <source>
        <dbReference type="ARBA" id="ARBA00004167"/>
    </source>
</evidence>
<keyword evidence="4 8" id="KW-0472">Membrane</keyword>
<sequence>MFEKKVLDSIAKYEEDLSQNVNNISVKDEQINKIISDLKNNKAAGPDEITHEIIKGGGKLFSPAPRPALYSSSRRAPIEKHDPVERLWYHQGEILPIIIESTTKSSNLIVTYILAILYHEVVGFRDVEIKQTPGNPDIDSVMQNLTGCPTSFPWLCNDNNVASVPPSTVNAEVWCDQEIGQTADEWVETGYVVHAGHLGPLGRYGWYEPTYVMQYIYTERNIIANNWWVLNDPFVNELFYIDADLLDNLTLTDDGDGSRYCEDSNCVDGVFRVPSCPRNNSKCAVLLAEYADNNKDVLVDQVTFLQLNVTIAWIGPKLTRFVQSYYHESKPVLYFNWVPNSITASGNYTRIEFPNCIIKRIDRGCDFNTNILHKYAWADFQSGLPHAFNILMDMEFTPSQMDSLLTYQYSNHITEEETACDWVRENEDIWMSWIPGVVVNQTIYLGGFFPNTGGKWPQPGIEPAAHMAISAVNANSSILPVYNLDLHTFNTQCNEQLSMLAYLKYITDNEHTSVGIVGPACSDEAQIIAGMSTYFHNIMISYSSESPVLSDRSQYPHYYRTYPPATQFANCYVEFFEYWGWEQCATLTEDGSEFAYLVSAIHAAFTMNGIDVVVSRRFTEGEHSLDMSFYITEIKENEAHIVIGNFYEYAARAVICEAYKQGTTAHEGYQWFLPAWYARDWWDTDYYNEHENEYVHCTTQEMEKAVAGIMTFSRMNWQESNVTVVGDTTVREFTEQYLNIVDNLGIPPSPYAAYAYDAVWTIAIALDKLLEHDVFALSTITTNKTVQKYMGFIDESLFEGLSGKVFFDGPDRTSSIKIKQMFAHTSSFFGSCYPSGLGNLTIDESLITWVTGVPPNDGKSDYVPCVFGESMRKSLGIECSGVIFILVCIVLITITMIILSFCIFVKLRYDRKVRSTNARIKELGLLHRNADILTLDEWELARENVVLNRKLGEGAFGTVYGGEGLVDGKWLAVAVKTLKIGSSLEDKLDFLSEAEMMKQFDHINIVQLFGVCTRSEPAYTVMEYMLHGDLKTYLLSRRHLVPQMGSKEAELISPNVLTEMAFDIAAGLDYLSSMHFVHRDVACRNCLVHASHVVKLCDFGMARPLYDSDYYRFGKKGLLPVRWMSRESVIDGIFSTKSDVWSFGVVLYEIVTFGSFPYQGLANSEVVDALKRNETLNPPEGCNPVLKDLMKRCWSISPDDRPSPLEIMEIVGYHMDLITPCLESPMFCKDTTNCSIENQPPPLPPRPNRWKNKFTKSPLLSRKTDAVRRSHSTCNSGDFGHPKNGAMRKKISVKRSKTISERLHDINVERYKEKQERSRSIPYSQKPSIEEMINEENVFDEQKTDIHVDRSALTLKDTNQNSIIEINDEISHKEIVSDSENSSGYDSRHQSTGSQDSLLSHKDYKKQKKPDIEMETMQMHKLNVLFALSLPDEASSIV</sequence>
<feature type="region of interest" description="Disordered" evidence="7">
    <location>
        <begin position="1374"/>
        <end position="1408"/>
    </location>
</feature>
<dbReference type="Gene3D" id="1.10.510.10">
    <property type="entry name" value="Transferase(Phosphotransferase) domain 1"/>
    <property type="match status" value="1"/>
</dbReference>
<dbReference type="PRINTS" id="PR00109">
    <property type="entry name" value="TYRKINASE"/>
</dbReference>
<keyword evidence="6" id="KW-0547">Nucleotide-binding</keyword>
<dbReference type="InterPro" id="IPR020635">
    <property type="entry name" value="Tyr_kinase_cat_dom"/>
</dbReference>
<dbReference type="Pfam" id="PF07714">
    <property type="entry name" value="PK_Tyr_Ser-Thr"/>
    <property type="match status" value="1"/>
</dbReference>
<feature type="compositionally biased region" description="Polar residues" evidence="7">
    <location>
        <begin position="1378"/>
        <end position="1398"/>
    </location>
</feature>
<accession>A0ABM0ME38</accession>
<evidence type="ECO:0000256" key="6">
    <source>
        <dbReference type="PROSITE-ProRule" id="PRU10141"/>
    </source>
</evidence>